<dbReference type="RefSeq" id="XP_062704552.1">
    <property type="nucleotide sequence ID" value="XM_062848568.1"/>
</dbReference>
<evidence type="ECO:0008006" key="4">
    <source>
        <dbReference type="Google" id="ProtNLM"/>
    </source>
</evidence>
<dbReference type="GeneID" id="115263678"/>
<evidence type="ECO:0000313" key="2">
    <source>
        <dbReference type="EnsemblMetazoa" id="AALFPA23_006326.P8207"/>
    </source>
</evidence>
<feature type="compositionally biased region" description="Low complexity" evidence="1">
    <location>
        <begin position="459"/>
        <end position="471"/>
    </location>
</feature>
<feature type="compositionally biased region" description="Basic and acidic residues" evidence="1">
    <location>
        <begin position="420"/>
        <end position="437"/>
    </location>
</feature>
<dbReference type="EnsemblMetazoa" id="AALFPA23_006326.R8207">
    <property type="protein sequence ID" value="AALFPA23_006326.P8207"/>
    <property type="gene ID" value="AALFPA23_006326"/>
</dbReference>
<accession>A0ABM1Y6V7</accession>
<keyword evidence="3" id="KW-1185">Reference proteome</keyword>
<reference evidence="2" key="2">
    <citation type="submission" date="2025-05" db="UniProtKB">
        <authorList>
            <consortium name="EnsemblMetazoa"/>
        </authorList>
    </citation>
    <scope>IDENTIFICATION</scope>
    <source>
        <strain evidence="2">Foshan</strain>
    </source>
</reference>
<dbReference type="Proteomes" id="UP000069940">
    <property type="component" value="Unassembled WGS sequence"/>
</dbReference>
<reference evidence="3" key="1">
    <citation type="journal article" date="2015" name="Proc. Natl. Acad. Sci. U.S.A.">
        <title>Genome sequence of the Asian Tiger mosquito, Aedes albopictus, reveals insights into its biology, genetics, and evolution.</title>
        <authorList>
            <person name="Chen X.G."/>
            <person name="Jiang X."/>
            <person name="Gu J."/>
            <person name="Xu M."/>
            <person name="Wu Y."/>
            <person name="Deng Y."/>
            <person name="Zhang C."/>
            <person name="Bonizzoni M."/>
            <person name="Dermauw W."/>
            <person name="Vontas J."/>
            <person name="Armbruster P."/>
            <person name="Huang X."/>
            <person name="Yang Y."/>
            <person name="Zhang H."/>
            <person name="He W."/>
            <person name="Peng H."/>
            <person name="Liu Y."/>
            <person name="Wu K."/>
            <person name="Chen J."/>
            <person name="Lirakis M."/>
            <person name="Topalis P."/>
            <person name="Van Leeuwen T."/>
            <person name="Hall A.B."/>
            <person name="Jiang X."/>
            <person name="Thorpe C."/>
            <person name="Mueller R.L."/>
            <person name="Sun C."/>
            <person name="Waterhouse R.M."/>
            <person name="Yan G."/>
            <person name="Tu Z.J."/>
            <person name="Fang X."/>
            <person name="James A.A."/>
        </authorList>
    </citation>
    <scope>NUCLEOTIDE SEQUENCE [LARGE SCALE GENOMIC DNA]</scope>
    <source>
        <strain evidence="3">Foshan</strain>
    </source>
</reference>
<protein>
    <recommendedName>
        <fullName evidence="4">DUF4806 domain-containing protein</fullName>
    </recommendedName>
</protein>
<evidence type="ECO:0000313" key="3">
    <source>
        <dbReference type="Proteomes" id="UP000069940"/>
    </source>
</evidence>
<organism evidence="2 3">
    <name type="scientific">Aedes albopictus</name>
    <name type="common">Asian tiger mosquito</name>
    <name type="synonym">Stegomyia albopicta</name>
    <dbReference type="NCBI Taxonomy" id="7160"/>
    <lineage>
        <taxon>Eukaryota</taxon>
        <taxon>Metazoa</taxon>
        <taxon>Ecdysozoa</taxon>
        <taxon>Arthropoda</taxon>
        <taxon>Hexapoda</taxon>
        <taxon>Insecta</taxon>
        <taxon>Pterygota</taxon>
        <taxon>Neoptera</taxon>
        <taxon>Endopterygota</taxon>
        <taxon>Diptera</taxon>
        <taxon>Nematocera</taxon>
        <taxon>Culicoidea</taxon>
        <taxon>Culicidae</taxon>
        <taxon>Culicinae</taxon>
        <taxon>Aedini</taxon>
        <taxon>Aedes</taxon>
        <taxon>Stegomyia</taxon>
    </lineage>
</organism>
<sequence length="488" mass="54721">MCFYVVQTRKTKKSKPILTVVPSKWVKNNVVYWPPNNLITLAKNKDSLPDATTWKQQKCKVVGKATTFDRAEDTMQKLEALTDSEDAVDMPMGTRLHPAKKKPKFVSKAYQLAPPTSKTSSQVYLLELTIKFAVLNTANQPMFAIVSATDGRGRQFLQLENGSLVEISVQSEDNGIVPTHPVDVSENMDLQSSESSFLMATPNLDPTASGSAKPTDSHIGNTTNTNENEIIQKLDTILNRLDRMETAVDKITIFMADTQRFLRMRSDDSESAQIESTRKRKMNEDYSEIEALFPVPGEQQLLLLENSLKNQAVNDKFYGYFEYSYNLNGKRDSVSFFKVLLRKVLAPTILVPYSWKGQSRNTPGTERMGNKSFKNTFPTFISFILRVVRAADYEFTQEQCHNAFSLFLRNKHTEIKRFTGEGSQREAHARLRRRVDTVDNGSTTSEALATVSEPRTENSVASASASDFSSSGDESNPGTSDHDAIENP</sequence>
<evidence type="ECO:0000256" key="1">
    <source>
        <dbReference type="SAM" id="MobiDB-lite"/>
    </source>
</evidence>
<name>A0ABM1Y6V7_AEDAL</name>
<feature type="region of interest" description="Disordered" evidence="1">
    <location>
        <begin position="420"/>
        <end position="488"/>
    </location>
</feature>
<proteinExistence type="predicted"/>